<dbReference type="HOGENOM" id="CLU_534257_0_0_1"/>
<dbReference type="RefSeq" id="XP_001888544.1">
    <property type="nucleotide sequence ID" value="XM_001888509.1"/>
</dbReference>
<evidence type="ECO:0000256" key="1">
    <source>
        <dbReference type="SAM" id="MobiDB-lite"/>
    </source>
</evidence>
<name>B0DX93_LACBS</name>
<protein>
    <submittedName>
        <fullName evidence="2">Predicted protein</fullName>
    </submittedName>
</protein>
<feature type="compositionally biased region" description="Polar residues" evidence="1">
    <location>
        <begin position="266"/>
        <end position="280"/>
    </location>
</feature>
<accession>B0DX93</accession>
<dbReference type="InParanoid" id="B0DX93"/>
<gene>
    <name evidence="2" type="ORF">LACBIDRAFT_333842</name>
</gene>
<dbReference type="Proteomes" id="UP000001194">
    <property type="component" value="Unassembled WGS sequence"/>
</dbReference>
<feature type="region of interest" description="Disordered" evidence="1">
    <location>
        <begin position="24"/>
        <end position="44"/>
    </location>
</feature>
<keyword evidence="3" id="KW-1185">Reference proteome</keyword>
<dbReference type="AlphaFoldDB" id="B0DX93"/>
<dbReference type="OrthoDB" id="3068303at2759"/>
<evidence type="ECO:0000313" key="2">
    <source>
        <dbReference type="EMBL" id="EDR00752.1"/>
    </source>
</evidence>
<dbReference type="KEGG" id="lbc:LACBIDRAFT_333842"/>
<reference evidence="2 3" key="1">
    <citation type="journal article" date="2008" name="Nature">
        <title>The genome of Laccaria bicolor provides insights into mycorrhizal symbiosis.</title>
        <authorList>
            <person name="Martin F."/>
            <person name="Aerts A."/>
            <person name="Ahren D."/>
            <person name="Brun A."/>
            <person name="Danchin E.G.J."/>
            <person name="Duchaussoy F."/>
            <person name="Gibon J."/>
            <person name="Kohler A."/>
            <person name="Lindquist E."/>
            <person name="Pereda V."/>
            <person name="Salamov A."/>
            <person name="Shapiro H.J."/>
            <person name="Wuyts J."/>
            <person name="Blaudez D."/>
            <person name="Buee M."/>
            <person name="Brokstein P."/>
            <person name="Canbaeck B."/>
            <person name="Cohen D."/>
            <person name="Courty P.E."/>
            <person name="Coutinho P.M."/>
            <person name="Delaruelle C."/>
            <person name="Detter J.C."/>
            <person name="Deveau A."/>
            <person name="DiFazio S."/>
            <person name="Duplessis S."/>
            <person name="Fraissinet-Tachet L."/>
            <person name="Lucic E."/>
            <person name="Frey-Klett P."/>
            <person name="Fourrey C."/>
            <person name="Feussner I."/>
            <person name="Gay G."/>
            <person name="Grimwood J."/>
            <person name="Hoegger P.J."/>
            <person name="Jain P."/>
            <person name="Kilaru S."/>
            <person name="Labbe J."/>
            <person name="Lin Y.C."/>
            <person name="Legue V."/>
            <person name="Le Tacon F."/>
            <person name="Marmeisse R."/>
            <person name="Melayah D."/>
            <person name="Montanini B."/>
            <person name="Muratet M."/>
            <person name="Nehls U."/>
            <person name="Niculita-Hirzel H."/>
            <person name="Oudot-Le Secq M.P."/>
            <person name="Peter M."/>
            <person name="Quesneville H."/>
            <person name="Rajashekar B."/>
            <person name="Reich M."/>
            <person name="Rouhier N."/>
            <person name="Schmutz J."/>
            <person name="Yin T."/>
            <person name="Chalot M."/>
            <person name="Henrissat B."/>
            <person name="Kuees U."/>
            <person name="Lucas S."/>
            <person name="Van de Peer Y."/>
            <person name="Podila G.K."/>
            <person name="Polle A."/>
            <person name="Pukkila P.J."/>
            <person name="Richardson P.M."/>
            <person name="Rouze P."/>
            <person name="Sanders I.R."/>
            <person name="Stajich J.E."/>
            <person name="Tunlid A."/>
            <person name="Tuskan G."/>
            <person name="Grigoriev I.V."/>
        </authorList>
    </citation>
    <scope>NUCLEOTIDE SEQUENCE [LARGE SCALE GENOMIC DNA]</scope>
    <source>
        <strain evidence="3">S238N-H82 / ATCC MYA-4686</strain>
    </source>
</reference>
<sequence length="510" mass="57393">MTDVVVVCVVVAVGDVAVSRGWEQPRTRPPLLSTPMRATQDRPPQHRRVLMTIAEEREGNQVTEEVPKQEESQIDETHDDMLREVYQVMQKRQRAPPPGGYMFPRNDHVTTKMGKLPPSPCRACGSENHWDKECPDGEIYNARMASEHRNGHSNETVEDEGDKCYQSAFSILLSQRLATSQFDLSRVKSDFEQAVHHEEINALSVEDRVDERKSVERQRVTVQEIDDESWLEARSKPKASTYLLYNTNEETEDERPDRTKDPPPSARNSESLHENATANGPDQAPTLSDDKIRSATAAAALASESKEQTLPRNDSPDDVESPSDFQLPPPPKDLKPVRLAKKRFYPVGESSVGVSVLSVKGWVGNMSNPITDLRLDSCADVTLISAEYYDSLKASPPIQQGMCMRLWQLTDKDSRLRGFVRIPILMVTDDGITIKSEAEAYVVPGMTVPILLGEDYQLTYEVGVTRNVEEGPQVHFGKSEYSVTAKQVERTKDFDRMRQSAHSIGRFIRN</sequence>
<evidence type="ECO:0000313" key="3">
    <source>
        <dbReference type="Proteomes" id="UP000001194"/>
    </source>
</evidence>
<proteinExistence type="predicted"/>
<dbReference type="GeneID" id="6084203"/>
<organism evidence="3">
    <name type="scientific">Laccaria bicolor (strain S238N-H82 / ATCC MYA-4686)</name>
    <name type="common">Bicoloured deceiver</name>
    <name type="synonym">Laccaria laccata var. bicolor</name>
    <dbReference type="NCBI Taxonomy" id="486041"/>
    <lineage>
        <taxon>Eukaryota</taxon>
        <taxon>Fungi</taxon>
        <taxon>Dikarya</taxon>
        <taxon>Basidiomycota</taxon>
        <taxon>Agaricomycotina</taxon>
        <taxon>Agaricomycetes</taxon>
        <taxon>Agaricomycetidae</taxon>
        <taxon>Agaricales</taxon>
        <taxon>Agaricineae</taxon>
        <taxon>Hydnangiaceae</taxon>
        <taxon>Laccaria</taxon>
    </lineage>
</organism>
<feature type="region of interest" description="Disordered" evidence="1">
    <location>
        <begin position="241"/>
        <end position="336"/>
    </location>
</feature>
<dbReference type="EMBL" id="DS547146">
    <property type="protein sequence ID" value="EDR00752.1"/>
    <property type="molecule type" value="Genomic_DNA"/>
</dbReference>